<accession>A0A643F766</accession>
<evidence type="ECO:0000256" key="1">
    <source>
        <dbReference type="ARBA" id="ARBA00023125"/>
    </source>
</evidence>
<dbReference type="Proteomes" id="UP000430120">
    <property type="component" value="Unassembled WGS sequence"/>
</dbReference>
<evidence type="ECO:0000313" key="4">
    <source>
        <dbReference type="EMBL" id="KAB0572884.1"/>
    </source>
</evidence>
<dbReference type="GO" id="GO:0003677">
    <property type="term" value="F:DNA binding"/>
    <property type="evidence" value="ECO:0007669"/>
    <property type="project" value="UniProtKB-KW"/>
</dbReference>
<feature type="region of interest" description="Disordered" evidence="2">
    <location>
        <begin position="118"/>
        <end position="138"/>
    </location>
</feature>
<name>A0A643F766_IDEDE</name>
<dbReference type="PANTHER" id="PTHR30204:SF98">
    <property type="entry name" value="HTH-TYPE TRANSCRIPTIONAL REGULATOR ADHR"/>
    <property type="match status" value="1"/>
</dbReference>
<dbReference type="EMBL" id="VZPB01000092">
    <property type="protein sequence ID" value="KAB0572884.1"/>
    <property type="molecule type" value="Genomic_DNA"/>
</dbReference>
<sequence>MDSFLTIAQVVARTGLSADTLRYYERIGLLAPVARAAGGQRRYRAADLDWLAFVQRLRATGMPIRDMLHFAALRSQGDATAAARRELLQAHLAGVQAHIRELQQAARALQTKIAHYDTLCPPPEGEPHAANKRPRRAR</sequence>
<dbReference type="AlphaFoldDB" id="A0A643F766"/>
<dbReference type="SUPFAM" id="SSF46955">
    <property type="entry name" value="Putative DNA-binding domain"/>
    <property type="match status" value="1"/>
</dbReference>
<feature type="domain" description="HTH merR-type" evidence="3">
    <location>
        <begin position="1"/>
        <end position="73"/>
    </location>
</feature>
<evidence type="ECO:0000256" key="2">
    <source>
        <dbReference type="SAM" id="MobiDB-lite"/>
    </source>
</evidence>
<dbReference type="SMART" id="SM00422">
    <property type="entry name" value="HTH_MERR"/>
    <property type="match status" value="1"/>
</dbReference>
<dbReference type="PRINTS" id="PR00040">
    <property type="entry name" value="HTHMERR"/>
</dbReference>
<dbReference type="InterPro" id="IPR047057">
    <property type="entry name" value="MerR_fam"/>
</dbReference>
<dbReference type="Pfam" id="PF13411">
    <property type="entry name" value="MerR_1"/>
    <property type="match status" value="1"/>
</dbReference>
<dbReference type="Gene3D" id="1.10.1660.10">
    <property type="match status" value="1"/>
</dbReference>
<dbReference type="CDD" id="cd01109">
    <property type="entry name" value="HTH_YyaN"/>
    <property type="match status" value="1"/>
</dbReference>
<keyword evidence="1" id="KW-0238">DNA-binding</keyword>
<evidence type="ECO:0000259" key="3">
    <source>
        <dbReference type="PROSITE" id="PS50937"/>
    </source>
</evidence>
<dbReference type="InterPro" id="IPR000551">
    <property type="entry name" value="MerR-type_HTH_dom"/>
</dbReference>
<proteinExistence type="predicted"/>
<comment type="caution">
    <text evidence="4">The sequence shown here is derived from an EMBL/GenBank/DDBJ whole genome shotgun (WGS) entry which is preliminary data.</text>
</comment>
<dbReference type="OrthoDB" id="9808480at2"/>
<organism evidence="4 5">
    <name type="scientific">Ideonella dechloratans</name>
    <dbReference type="NCBI Taxonomy" id="36863"/>
    <lineage>
        <taxon>Bacteria</taxon>
        <taxon>Pseudomonadati</taxon>
        <taxon>Pseudomonadota</taxon>
        <taxon>Betaproteobacteria</taxon>
        <taxon>Burkholderiales</taxon>
        <taxon>Sphaerotilaceae</taxon>
        <taxon>Ideonella</taxon>
    </lineage>
</organism>
<keyword evidence="5" id="KW-1185">Reference proteome</keyword>
<dbReference type="InterPro" id="IPR009061">
    <property type="entry name" value="DNA-bd_dom_put_sf"/>
</dbReference>
<dbReference type="PROSITE" id="PS50937">
    <property type="entry name" value="HTH_MERR_2"/>
    <property type="match status" value="1"/>
</dbReference>
<dbReference type="GO" id="GO:0003700">
    <property type="term" value="F:DNA-binding transcription factor activity"/>
    <property type="evidence" value="ECO:0007669"/>
    <property type="project" value="InterPro"/>
</dbReference>
<reference evidence="4 5" key="1">
    <citation type="submission" date="2019-09" db="EMBL/GenBank/DDBJ databases">
        <title>Draft genome sequences of 48 bacterial type strains from the CCUG.</title>
        <authorList>
            <person name="Tunovic T."/>
            <person name="Pineiro-Iglesias B."/>
            <person name="Unosson C."/>
            <person name="Inganas E."/>
            <person name="Ohlen M."/>
            <person name="Cardew S."/>
            <person name="Jensie-Markopoulos S."/>
            <person name="Salva-Serra F."/>
            <person name="Jaen-Luchoro D."/>
            <person name="Karlsson R."/>
            <person name="Svensson-Stadler L."/>
            <person name="Chun J."/>
            <person name="Moore E."/>
        </authorList>
    </citation>
    <scope>NUCLEOTIDE SEQUENCE [LARGE SCALE GENOMIC DNA]</scope>
    <source>
        <strain evidence="4 5">CCUG 30977</strain>
    </source>
</reference>
<evidence type="ECO:0000313" key="5">
    <source>
        <dbReference type="Proteomes" id="UP000430120"/>
    </source>
</evidence>
<dbReference type="RefSeq" id="WP_151125965.1">
    <property type="nucleotide sequence ID" value="NZ_CP088081.1"/>
</dbReference>
<gene>
    <name evidence="4" type="ORF">F7Q92_20715</name>
</gene>
<dbReference type="PANTHER" id="PTHR30204">
    <property type="entry name" value="REDOX-CYCLING DRUG-SENSING TRANSCRIPTIONAL ACTIVATOR SOXR"/>
    <property type="match status" value="1"/>
</dbReference>
<protein>
    <submittedName>
        <fullName evidence="4">MerR family transcriptional regulator</fullName>
    </submittedName>
</protein>